<evidence type="ECO:0008006" key="3">
    <source>
        <dbReference type="Google" id="ProtNLM"/>
    </source>
</evidence>
<keyword evidence="2" id="KW-1185">Reference proteome</keyword>
<accession>A0ABU0W7I4</accession>
<proteinExistence type="predicted"/>
<sequence length="239" mass="27371">MPARIEDPEMLRVLEWVSAIARASGQPLMLDSGTLLGVQRDGELIASDDDVDLAAPDGCQETIGKALSGHGELKVWRYGRRIYKYQLKGVGLPGERMVEIKFFRPHGEDWFCPSISSRFMPDGEAQARSANPTNRRQSVILPFIKRWLRGCTDFLYALDCSRPPSSWFLRANSWVIPGAYFEQLRPLSDAFPDCMVPVDWQGYLAFRYGEWKRPAARWNYKRDDGGYRLIQPRSFSDRS</sequence>
<dbReference type="RefSeq" id="WP_306728393.1">
    <property type="nucleotide sequence ID" value="NZ_JAVDDT010000004.1"/>
</dbReference>
<evidence type="ECO:0000313" key="2">
    <source>
        <dbReference type="Proteomes" id="UP001239019"/>
    </source>
</evidence>
<dbReference type="Proteomes" id="UP001239019">
    <property type="component" value="Unassembled WGS sequence"/>
</dbReference>
<name>A0ABU0W7I4_9GAMM</name>
<reference evidence="1 2" key="1">
    <citation type="submission" date="2023-08" db="EMBL/GenBank/DDBJ databases">
        <title>Whole-genome sequencing of halo(alkali)philic microorganisms from hypersaline lakes.</title>
        <authorList>
            <person name="Sorokin D.Y."/>
            <person name="Abbas B."/>
            <person name="Merkel A.Y."/>
        </authorList>
    </citation>
    <scope>NUCLEOTIDE SEQUENCE [LARGE SCALE GENOMIC DNA]</scope>
    <source>
        <strain evidence="1 2">AB-CW4</strain>
    </source>
</reference>
<organism evidence="1 2">
    <name type="scientific">Natronospira bacteriovora</name>
    <dbReference type="NCBI Taxonomy" id="3069753"/>
    <lineage>
        <taxon>Bacteria</taxon>
        <taxon>Pseudomonadati</taxon>
        <taxon>Pseudomonadota</taxon>
        <taxon>Gammaproteobacteria</taxon>
        <taxon>Natronospirales</taxon>
        <taxon>Natronospiraceae</taxon>
        <taxon>Natronospira</taxon>
    </lineage>
</organism>
<evidence type="ECO:0000313" key="1">
    <source>
        <dbReference type="EMBL" id="MDQ2069899.1"/>
    </source>
</evidence>
<comment type="caution">
    <text evidence="1">The sequence shown here is derived from an EMBL/GenBank/DDBJ whole genome shotgun (WGS) entry which is preliminary data.</text>
</comment>
<dbReference type="EMBL" id="JAVDDT010000004">
    <property type="protein sequence ID" value="MDQ2069899.1"/>
    <property type="molecule type" value="Genomic_DNA"/>
</dbReference>
<protein>
    <recommendedName>
        <fullName evidence="3">LicD family protein</fullName>
    </recommendedName>
</protein>
<gene>
    <name evidence="1" type="ORF">RBH19_08440</name>
</gene>